<sequence>MAAELLSLTVDIDTGRWRDTVLTEVDLRVRAGQVTVLLGGPGDGKTMVAYALTGRLPESARTTGKVLVEGRVGYVPQDGIDAFARDRSVGAQLRESASGNGRWTVERACAAAHYPSAALDLLPQHNSAGQIQRAAVAAALLTDPDVLIADSPTASLDQGTAFGVWKSIREYADAGAAVLVITHDMPLLIATGYADHLVIMSKGQVIAAGSLDDLIVSDDSRVRMYFRS</sequence>
<keyword evidence="1" id="KW-0547">Nucleotide-binding</keyword>
<dbReference type="SUPFAM" id="SSF52540">
    <property type="entry name" value="P-loop containing nucleoside triphosphate hydrolases"/>
    <property type="match status" value="1"/>
</dbReference>
<dbReference type="InterPro" id="IPR015854">
    <property type="entry name" value="ABC_transpr_LolD-like"/>
</dbReference>
<evidence type="ECO:0000313" key="5">
    <source>
        <dbReference type="Proteomes" id="UP000031364"/>
    </source>
</evidence>
<dbReference type="SMART" id="SM00382">
    <property type="entry name" value="AAA"/>
    <property type="match status" value="1"/>
</dbReference>
<gene>
    <name evidence="4" type="ORF">FG87_39990</name>
</gene>
<dbReference type="RefSeq" id="WP_043681820.1">
    <property type="nucleotide sequence ID" value="NZ_BDCI01000060.1"/>
</dbReference>
<dbReference type="PANTHER" id="PTHR24220">
    <property type="entry name" value="IMPORT ATP-BINDING PROTEIN"/>
    <property type="match status" value="1"/>
</dbReference>
<evidence type="ECO:0000313" key="4">
    <source>
        <dbReference type="EMBL" id="KIA59976.1"/>
    </source>
</evidence>
<evidence type="ECO:0000259" key="3">
    <source>
        <dbReference type="PROSITE" id="PS50893"/>
    </source>
</evidence>
<organism evidence="4 5">
    <name type="scientific">Nocardia vulneris</name>
    <dbReference type="NCBI Taxonomy" id="1141657"/>
    <lineage>
        <taxon>Bacteria</taxon>
        <taxon>Bacillati</taxon>
        <taxon>Actinomycetota</taxon>
        <taxon>Actinomycetes</taxon>
        <taxon>Mycobacteriales</taxon>
        <taxon>Nocardiaceae</taxon>
        <taxon>Nocardia</taxon>
    </lineage>
</organism>
<feature type="domain" description="ABC transporter" evidence="3">
    <location>
        <begin position="3"/>
        <end position="227"/>
    </location>
</feature>
<dbReference type="EMBL" id="JNFP01000085">
    <property type="protein sequence ID" value="KIA59976.1"/>
    <property type="molecule type" value="Genomic_DNA"/>
</dbReference>
<accession>A0ABR4Z3T0</accession>
<protein>
    <submittedName>
        <fullName evidence="4">Peptide ABC transporter ATPase</fullName>
    </submittedName>
</protein>
<dbReference type="InterPro" id="IPR003593">
    <property type="entry name" value="AAA+_ATPase"/>
</dbReference>
<reference evidence="4 5" key="1">
    <citation type="journal article" date="2014" name="Int. J. Syst. Evol. Microbiol.">
        <title>Nocardia vulneris sp. nov., isolated from wounds of human patients in North America.</title>
        <authorList>
            <person name="Lasker B.A."/>
            <person name="Bell M."/>
            <person name="Klenk H.P."/>
            <person name="Sproer C."/>
            <person name="Schumann C."/>
            <person name="Schumann P."/>
            <person name="Brown J.M."/>
        </authorList>
    </citation>
    <scope>NUCLEOTIDE SEQUENCE [LARGE SCALE GENOMIC DNA]</scope>
    <source>
        <strain evidence="4 5">W9851</strain>
    </source>
</reference>
<keyword evidence="5" id="KW-1185">Reference proteome</keyword>
<name>A0ABR4Z3T0_9NOCA</name>
<dbReference type="Gene3D" id="3.40.50.300">
    <property type="entry name" value="P-loop containing nucleotide triphosphate hydrolases"/>
    <property type="match status" value="1"/>
</dbReference>
<evidence type="ECO:0000256" key="1">
    <source>
        <dbReference type="ARBA" id="ARBA00022741"/>
    </source>
</evidence>
<dbReference type="Proteomes" id="UP000031364">
    <property type="component" value="Unassembled WGS sequence"/>
</dbReference>
<dbReference type="InterPro" id="IPR003439">
    <property type="entry name" value="ABC_transporter-like_ATP-bd"/>
</dbReference>
<dbReference type="Pfam" id="PF00005">
    <property type="entry name" value="ABC_tran"/>
    <property type="match status" value="1"/>
</dbReference>
<proteinExistence type="predicted"/>
<comment type="caution">
    <text evidence="4">The sequence shown here is derived from an EMBL/GenBank/DDBJ whole genome shotgun (WGS) entry which is preliminary data.</text>
</comment>
<evidence type="ECO:0000256" key="2">
    <source>
        <dbReference type="ARBA" id="ARBA00022840"/>
    </source>
</evidence>
<keyword evidence="2" id="KW-0067">ATP-binding</keyword>
<dbReference type="PROSITE" id="PS50893">
    <property type="entry name" value="ABC_TRANSPORTER_2"/>
    <property type="match status" value="1"/>
</dbReference>
<dbReference type="InterPro" id="IPR027417">
    <property type="entry name" value="P-loop_NTPase"/>
</dbReference>